<protein>
    <submittedName>
        <fullName evidence="7">SAM-dependent methyltransferase</fullName>
    </submittedName>
</protein>
<dbReference type="CDD" id="cd02440">
    <property type="entry name" value="AdoMet_MTases"/>
    <property type="match status" value="1"/>
</dbReference>
<dbReference type="EMBL" id="MLQQ01000001">
    <property type="protein sequence ID" value="OIJ16273.1"/>
    <property type="molecule type" value="Genomic_DNA"/>
</dbReference>
<reference evidence="7 8" key="1">
    <citation type="submission" date="2016-10" db="EMBL/GenBank/DDBJ databases">
        <title>Draft genome sequences of four alkaliphilic bacteria belonging to the Anaerobacillus genus.</title>
        <authorList>
            <person name="Bassil N.M."/>
            <person name="Lloyd J.R."/>
        </authorList>
    </citation>
    <scope>NUCLEOTIDE SEQUENCE [LARGE SCALE GENOMIC DNA]</scope>
    <source>
        <strain evidence="7 8">DSM 15340</strain>
    </source>
</reference>
<dbReference type="Pfam" id="PF13649">
    <property type="entry name" value="Methyltransf_25"/>
    <property type="match status" value="1"/>
</dbReference>
<organism evidence="7 8">
    <name type="scientific">Anaerobacillus arseniciselenatis</name>
    <dbReference type="NCBI Taxonomy" id="85682"/>
    <lineage>
        <taxon>Bacteria</taxon>
        <taxon>Bacillati</taxon>
        <taxon>Bacillota</taxon>
        <taxon>Bacilli</taxon>
        <taxon>Bacillales</taxon>
        <taxon>Bacillaceae</taxon>
        <taxon>Anaerobacillus</taxon>
    </lineage>
</organism>
<dbReference type="GO" id="GO:0032259">
    <property type="term" value="P:methylation"/>
    <property type="evidence" value="ECO:0007669"/>
    <property type="project" value="UniProtKB-KW"/>
</dbReference>
<evidence type="ECO:0000256" key="2">
    <source>
        <dbReference type="ARBA" id="ARBA00022603"/>
    </source>
</evidence>
<proteinExistence type="predicted"/>
<dbReference type="PANTHER" id="PTHR44307">
    <property type="entry name" value="PHOSPHOETHANOLAMINE METHYLTRANSFERASE"/>
    <property type="match status" value="1"/>
</dbReference>
<comment type="pathway">
    <text evidence="1">Lipid metabolism.</text>
</comment>
<dbReference type="Gene3D" id="3.40.50.150">
    <property type="entry name" value="Vaccinia Virus protein VP39"/>
    <property type="match status" value="1"/>
</dbReference>
<evidence type="ECO:0000256" key="1">
    <source>
        <dbReference type="ARBA" id="ARBA00005189"/>
    </source>
</evidence>
<evidence type="ECO:0000313" key="7">
    <source>
        <dbReference type="EMBL" id="OIJ16273.1"/>
    </source>
</evidence>
<keyword evidence="8" id="KW-1185">Reference proteome</keyword>
<dbReference type="AlphaFoldDB" id="A0A1S2LVS7"/>
<dbReference type="RefSeq" id="WP_071312199.1">
    <property type="nucleotide sequence ID" value="NZ_MLQQ01000001.1"/>
</dbReference>
<accession>A0A1S2LVS7</accession>
<keyword evidence="3 7" id="KW-0808">Transferase</keyword>
<comment type="caution">
    <text evidence="7">The sequence shown here is derived from an EMBL/GenBank/DDBJ whole genome shotgun (WGS) entry which is preliminary data.</text>
</comment>
<keyword evidence="2 7" id="KW-0489">Methyltransferase</keyword>
<feature type="domain" description="Methyltransferase" evidence="6">
    <location>
        <begin position="54"/>
        <end position="148"/>
    </location>
</feature>
<dbReference type="InterPro" id="IPR041698">
    <property type="entry name" value="Methyltransf_25"/>
</dbReference>
<dbReference type="Proteomes" id="UP000180098">
    <property type="component" value="Unassembled WGS sequence"/>
</dbReference>
<dbReference type="GO" id="GO:0000234">
    <property type="term" value="F:phosphoethanolamine N-methyltransferase activity"/>
    <property type="evidence" value="ECO:0007669"/>
    <property type="project" value="UniProtKB-EC"/>
</dbReference>
<dbReference type="SUPFAM" id="SSF53335">
    <property type="entry name" value="S-adenosyl-L-methionine-dependent methyltransferases"/>
    <property type="match status" value="1"/>
</dbReference>
<name>A0A1S2LVS7_9BACI</name>
<evidence type="ECO:0000313" key="8">
    <source>
        <dbReference type="Proteomes" id="UP000180098"/>
    </source>
</evidence>
<evidence type="ECO:0000259" key="6">
    <source>
        <dbReference type="Pfam" id="PF13649"/>
    </source>
</evidence>
<evidence type="ECO:0000256" key="3">
    <source>
        <dbReference type="ARBA" id="ARBA00022679"/>
    </source>
</evidence>
<sequence length="251" mass="29253">MTKGELKEALMVEQFPLSAKYDPQWMIRNDMGPNSVWLTEYLAKAMDFKPGMKILDMGCGKAMSSIFLAKEFGVQVWANDLWITATDNWRRIKEAGVEDLVFPIRAEAHALPYAKEFFDAIISIDSYHYYGTNELYLFNFVELLKPNGQIGIVVPGLMKEFEDEVPVKLKPYWDSEWYTYHSPNWWSKLWRRSGLVDIEVSDTMPNGWNLWLKWETTAKQSGFWGRNGDIELLTADGGEYFTFTRLVARRR</sequence>
<gene>
    <name evidence="7" type="ORF">BKP35_00990</name>
</gene>
<evidence type="ECO:0000256" key="5">
    <source>
        <dbReference type="ARBA" id="ARBA00047622"/>
    </source>
</evidence>
<dbReference type="InterPro" id="IPR029063">
    <property type="entry name" value="SAM-dependent_MTases_sf"/>
</dbReference>
<comment type="catalytic activity">
    <reaction evidence="5">
        <text>phosphoethanolamine + S-adenosyl-L-methionine = N-methylethanolamine phosphate + S-adenosyl-L-homocysteine + H(+)</text>
        <dbReference type="Rhea" id="RHEA:20365"/>
        <dbReference type="ChEBI" id="CHEBI:15378"/>
        <dbReference type="ChEBI" id="CHEBI:57781"/>
        <dbReference type="ChEBI" id="CHEBI:57856"/>
        <dbReference type="ChEBI" id="CHEBI:58190"/>
        <dbReference type="ChEBI" id="CHEBI:59789"/>
        <dbReference type="EC" id="2.1.1.103"/>
    </reaction>
    <physiologicalReaction direction="left-to-right" evidence="5">
        <dbReference type="Rhea" id="RHEA:20366"/>
    </physiologicalReaction>
</comment>
<evidence type="ECO:0000256" key="4">
    <source>
        <dbReference type="ARBA" id="ARBA00025707"/>
    </source>
</evidence>
<dbReference type="PANTHER" id="PTHR44307:SF2">
    <property type="entry name" value="PHOSPHOETHANOLAMINE METHYLTRANSFERASE ISOFORM X1"/>
    <property type="match status" value="1"/>
</dbReference>
<comment type="pathway">
    <text evidence="4">Phospholipid metabolism.</text>
</comment>